<name>A0A843XG65_COLES</name>
<feature type="compositionally biased region" description="Gly residues" evidence="1">
    <location>
        <begin position="72"/>
        <end position="82"/>
    </location>
</feature>
<comment type="caution">
    <text evidence="2">The sequence shown here is derived from an EMBL/GenBank/DDBJ whole genome shotgun (WGS) entry which is preliminary data.</text>
</comment>
<dbReference type="AlphaFoldDB" id="A0A843XG65"/>
<evidence type="ECO:0000256" key="1">
    <source>
        <dbReference type="SAM" id="MobiDB-lite"/>
    </source>
</evidence>
<feature type="compositionally biased region" description="Basic and acidic residues" evidence="1">
    <location>
        <begin position="94"/>
        <end position="114"/>
    </location>
</feature>
<feature type="compositionally biased region" description="Acidic residues" evidence="1">
    <location>
        <begin position="141"/>
        <end position="159"/>
    </location>
</feature>
<accession>A0A843XG65</accession>
<sequence length="200" mass="20988">MANIDPSSTDVEELLRAAQDDLLIKLSVDVHTTTTSSSLDPDLSRRFDALKSHSAPPPPKRKSPPDGPSNLPGGGGVGGGATATGTSIAVEGTRGGRSEGKEDGPGKQDPRESPCRLGSSSFYLPAGSVVRKAECIPKEVYDDDGGEDDNSDESDDGDDGVSKKEVEKLMRWAMDPSHLDADPSNNDDKGGIRKKKGKSI</sequence>
<keyword evidence="3" id="KW-1185">Reference proteome</keyword>
<dbReference type="OrthoDB" id="1935019at2759"/>
<evidence type="ECO:0000313" key="3">
    <source>
        <dbReference type="Proteomes" id="UP000652761"/>
    </source>
</evidence>
<feature type="compositionally biased region" description="Basic and acidic residues" evidence="1">
    <location>
        <begin position="160"/>
        <end position="170"/>
    </location>
</feature>
<reference evidence="2" key="1">
    <citation type="submission" date="2017-07" db="EMBL/GenBank/DDBJ databases">
        <title>Taro Niue Genome Assembly and Annotation.</title>
        <authorList>
            <person name="Atibalentja N."/>
            <person name="Keating K."/>
            <person name="Fields C.J."/>
        </authorList>
    </citation>
    <scope>NUCLEOTIDE SEQUENCE</scope>
    <source>
        <strain evidence="2">Niue_2</strain>
        <tissue evidence="2">Leaf</tissue>
    </source>
</reference>
<feature type="region of interest" description="Disordered" evidence="1">
    <location>
        <begin position="30"/>
        <end position="200"/>
    </location>
</feature>
<proteinExistence type="predicted"/>
<dbReference type="Proteomes" id="UP000652761">
    <property type="component" value="Unassembled WGS sequence"/>
</dbReference>
<evidence type="ECO:0000313" key="2">
    <source>
        <dbReference type="EMBL" id="MQM18253.1"/>
    </source>
</evidence>
<dbReference type="EMBL" id="NMUH01008061">
    <property type="protein sequence ID" value="MQM18253.1"/>
    <property type="molecule type" value="Genomic_DNA"/>
</dbReference>
<feature type="compositionally biased region" description="Basic and acidic residues" evidence="1">
    <location>
        <begin position="131"/>
        <end position="140"/>
    </location>
</feature>
<gene>
    <name evidence="2" type="ORF">Taro_051241</name>
</gene>
<feature type="compositionally biased region" description="Basic and acidic residues" evidence="1">
    <location>
        <begin position="177"/>
        <end position="191"/>
    </location>
</feature>
<protein>
    <submittedName>
        <fullName evidence="2">Uncharacterized protein</fullName>
    </submittedName>
</protein>
<feature type="compositionally biased region" description="Basic and acidic residues" evidence="1">
    <location>
        <begin position="42"/>
        <end position="51"/>
    </location>
</feature>
<organism evidence="2 3">
    <name type="scientific">Colocasia esculenta</name>
    <name type="common">Wild taro</name>
    <name type="synonym">Arum esculentum</name>
    <dbReference type="NCBI Taxonomy" id="4460"/>
    <lineage>
        <taxon>Eukaryota</taxon>
        <taxon>Viridiplantae</taxon>
        <taxon>Streptophyta</taxon>
        <taxon>Embryophyta</taxon>
        <taxon>Tracheophyta</taxon>
        <taxon>Spermatophyta</taxon>
        <taxon>Magnoliopsida</taxon>
        <taxon>Liliopsida</taxon>
        <taxon>Araceae</taxon>
        <taxon>Aroideae</taxon>
        <taxon>Colocasieae</taxon>
        <taxon>Colocasia</taxon>
    </lineage>
</organism>